<dbReference type="EMBL" id="CADCTA010000052">
    <property type="protein sequence ID" value="CAA9230978.1"/>
    <property type="molecule type" value="Genomic_DNA"/>
</dbReference>
<dbReference type="AlphaFoldDB" id="A0A6J4HST3"/>
<feature type="non-terminal residue" evidence="2">
    <location>
        <position position="1"/>
    </location>
</feature>
<sequence>ASCAAGESAKVGNHSGDTPSGWRDRRARTCESFCGIRAQCASLAACAAAI</sequence>
<evidence type="ECO:0000313" key="2">
    <source>
        <dbReference type="EMBL" id="CAA9230978.1"/>
    </source>
</evidence>
<feature type="region of interest" description="Disordered" evidence="1">
    <location>
        <begin position="1"/>
        <end position="24"/>
    </location>
</feature>
<organism evidence="2">
    <name type="scientific">uncultured Chthoniobacterales bacterium</name>
    <dbReference type="NCBI Taxonomy" id="1836801"/>
    <lineage>
        <taxon>Bacteria</taxon>
        <taxon>Pseudomonadati</taxon>
        <taxon>Verrucomicrobiota</taxon>
        <taxon>Spartobacteria</taxon>
        <taxon>Chthoniobacterales</taxon>
        <taxon>environmental samples</taxon>
    </lineage>
</organism>
<feature type="non-terminal residue" evidence="2">
    <location>
        <position position="50"/>
    </location>
</feature>
<proteinExistence type="predicted"/>
<protein>
    <submittedName>
        <fullName evidence="2">Uncharacterized protein</fullName>
    </submittedName>
</protein>
<reference evidence="2" key="1">
    <citation type="submission" date="2020-02" db="EMBL/GenBank/DDBJ databases">
        <authorList>
            <person name="Meier V. D."/>
        </authorList>
    </citation>
    <scope>NUCLEOTIDE SEQUENCE</scope>
    <source>
        <strain evidence="2">AVDCRST_MAG42</strain>
    </source>
</reference>
<evidence type="ECO:0000256" key="1">
    <source>
        <dbReference type="SAM" id="MobiDB-lite"/>
    </source>
</evidence>
<gene>
    <name evidence="2" type="ORF">AVDCRST_MAG42-1125</name>
</gene>
<accession>A0A6J4HST3</accession>
<name>A0A6J4HST3_9BACT</name>